<evidence type="ECO:0000259" key="1">
    <source>
        <dbReference type="PROSITE" id="PS50181"/>
    </source>
</evidence>
<dbReference type="GO" id="GO:0019901">
    <property type="term" value="F:protein kinase binding"/>
    <property type="evidence" value="ECO:0007669"/>
    <property type="project" value="InterPro"/>
</dbReference>
<keyword evidence="3" id="KW-1185">Reference proteome</keyword>
<gene>
    <name evidence="2" type="ORF">PLXY2_LOCUS1798</name>
</gene>
<proteinExistence type="predicted"/>
<dbReference type="SUPFAM" id="SSF81383">
    <property type="entry name" value="F-box domain"/>
    <property type="match status" value="1"/>
</dbReference>
<evidence type="ECO:0000313" key="3">
    <source>
        <dbReference type="Proteomes" id="UP000653454"/>
    </source>
</evidence>
<dbReference type="Gene3D" id="3.40.1000.30">
    <property type="match status" value="1"/>
</dbReference>
<dbReference type="PANTHER" id="PTHR15537">
    <property type="entry name" value="F-BOX ONLY PROTEIN 7"/>
    <property type="match status" value="1"/>
</dbReference>
<dbReference type="InterPro" id="IPR036047">
    <property type="entry name" value="F-box-like_dom_sf"/>
</dbReference>
<protein>
    <submittedName>
        <fullName evidence="2">(diamondback moth) hypothetical protein</fullName>
    </submittedName>
</protein>
<dbReference type="Pfam" id="PF00646">
    <property type="entry name" value="F-box"/>
    <property type="match status" value="1"/>
</dbReference>
<evidence type="ECO:0000313" key="2">
    <source>
        <dbReference type="EMBL" id="CAG9096776.1"/>
    </source>
</evidence>
<dbReference type="EMBL" id="CAJHNJ030000004">
    <property type="protein sequence ID" value="CAG9096776.1"/>
    <property type="molecule type" value="Genomic_DNA"/>
</dbReference>
<name>A0A8S4DCS0_PLUXY</name>
<dbReference type="SMART" id="SM00256">
    <property type="entry name" value="FBOX"/>
    <property type="match status" value="1"/>
</dbReference>
<dbReference type="PROSITE" id="PS50181">
    <property type="entry name" value="FBOX"/>
    <property type="match status" value="1"/>
</dbReference>
<organism evidence="2 3">
    <name type="scientific">Plutella xylostella</name>
    <name type="common">Diamondback moth</name>
    <name type="synonym">Plutella maculipennis</name>
    <dbReference type="NCBI Taxonomy" id="51655"/>
    <lineage>
        <taxon>Eukaryota</taxon>
        <taxon>Metazoa</taxon>
        <taxon>Ecdysozoa</taxon>
        <taxon>Arthropoda</taxon>
        <taxon>Hexapoda</taxon>
        <taxon>Insecta</taxon>
        <taxon>Pterygota</taxon>
        <taxon>Neoptera</taxon>
        <taxon>Endopterygota</taxon>
        <taxon>Lepidoptera</taxon>
        <taxon>Glossata</taxon>
        <taxon>Ditrysia</taxon>
        <taxon>Yponomeutoidea</taxon>
        <taxon>Plutellidae</taxon>
        <taxon>Plutella</taxon>
    </lineage>
</organism>
<sequence>MKITLEESTTEVVTLPLQKIVERILSENNSVESLQKDLLLVVIIVLMMENGFLPMENDVEIENPIESIDFKKIRSWRSPLGTYETIFMLNGVPSIPIKVIMSPLGAMVMINASIDVFNGETYSVCLPISKYIVSPQASSVPMIFRDLKHFSFMVNDKVVAAVKSRVLSYCGYPSASLLGLPDDLLFKILLYLPINDVITMRKSCKTMHTVMDSENLWHKLFKRDYKQYTNSTNGSWMELYKTTYLIDVDTARRTRQHRAGSLHDHMDYSDFMSHIENPFWDII</sequence>
<dbReference type="InterPro" id="IPR001810">
    <property type="entry name" value="F-box_dom"/>
</dbReference>
<reference evidence="2" key="1">
    <citation type="submission" date="2020-11" db="EMBL/GenBank/DDBJ databases">
        <authorList>
            <person name="Whiteford S."/>
        </authorList>
    </citation>
    <scope>NUCLEOTIDE SEQUENCE</scope>
</reference>
<dbReference type="Proteomes" id="UP000653454">
    <property type="component" value="Unassembled WGS sequence"/>
</dbReference>
<dbReference type="InterPro" id="IPR047118">
    <property type="entry name" value="Fbxo7"/>
</dbReference>
<dbReference type="GO" id="GO:1903599">
    <property type="term" value="P:positive regulation of autophagy of mitochondrion"/>
    <property type="evidence" value="ECO:0007669"/>
    <property type="project" value="TreeGrafter"/>
</dbReference>
<dbReference type="PANTHER" id="PTHR15537:SF2">
    <property type="entry name" value="F-BOX ONLY PROTEIN 7"/>
    <property type="match status" value="1"/>
</dbReference>
<dbReference type="Gene3D" id="1.20.1280.50">
    <property type="match status" value="1"/>
</dbReference>
<feature type="domain" description="F-box" evidence="1">
    <location>
        <begin position="174"/>
        <end position="220"/>
    </location>
</feature>
<accession>A0A8S4DCS0</accession>
<comment type="caution">
    <text evidence="2">The sequence shown here is derived from an EMBL/GenBank/DDBJ whole genome shotgun (WGS) entry which is preliminary data.</text>
</comment>
<dbReference type="AlphaFoldDB" id="A0A8S4DCS0"/>